<evidence type="ECO:0000259" key="9">
    <source>
        <dbReference type="Pfam" id="PF20258"/>
    </source>
</evidence>
<feature type="domain" description="tRNA-specific 2-thiouridylase MnmA-like C-terminal" evidence="9">
    <location>
        <begin position="89"/>
        <end position="164"/>
    </location>
</feature>
<reference evidence="11" key="1">
    <citation type="journal article" date="2014" name="Front. Microbiol.">
        <title>High frequency of phylogenetically diverse reductive dehalogenase-homologous genes in deep subseafloor sedimentary metagenomes.</title>
        <authorList>
            <person name="Kawai M."/>
            <person name="Futagami T."/>
            <person name="Toyoda A."/>
            <person name="Takaki Y."/>
            <person name="Nishi S."/>
            <person name="Hori S."/>
            <person name="Arai W."/>
            <person name="Tsubouchi T."/>
            <person name="Morono Y."/>
            <person name="Uchiyama I."/>
            <person name="Ito T."/>
            <person name="Fujiyama A."/>
            <person name="Inagaki F."/>
            <person name="Takami H."/>
        </authorList>
    </citation>
    <scope>NUCLEOTIDE SEQUENCE</scope>
    <source>
        <strain evidence="11">Expedition CK06-06</strain>
    </source>
</reference>
<keyword evidence="8" id="KW-1015">Disulfide bond</keyword>
<keyword evidence="3" id="KW-0808">Transferase</keyword>
<keyword evidence="6" id="KW-0067">ATP-binding</keyword>
<gene>
    <name evidence="11" type="ORF">S06H3_11552</name>
</gene>
<dbReference type="GO" id="GO:0005524">
    <property type="term" value="F:ATP binding"/>
    <property type="evidence" value="ECO:0007669"/>
    <property type="project" value="UniProtKB-KW"/>
</dbReference>
<dbReference type="PANTHER" id="PTHR11933">
    <property type="entry name" value="TRNA 5-METHYLAMINOMETHYL-2-THIOURIDYLATE -METHYLTRANSFERASE"/>
    <property type="match status" value="1"/>
</dbReference>
<evidence type="ECO:0000256" key="2">
    <source>
        <dbReference type="ARBA" id="ARBA00022555"/>
    </source>
</evidence>
<protein>
    <recommendedName>
        <fullName evidence="12">tRNA 2-thiouridine(34) synthase MnmA</fullName>
    </recommendedName>
</protein>
<proteinExistence type="predicted"/>
<evidence type="ECO:0000256" key="1">
    <source>
        <dbReference type="ARBA" id="ARBA00022490"/>
    </source>
</evidence>
<evidence type="ECO:0000256" key="6">
    <source>
        <dbReference type="ARBA" id="ARBA00022840"/>
    </source>
</evidence>
<dbReference type="Gene3D" id="2.40.30.10">
    <property type="entry name" value="Translation factors"/>
    <property type="match status" value="1"/>
</dbReference>
<dbReference type="GO" id="GO:0000049">
    <property type="term" value="F:tRNA binding"/>
    <property type="evidence" value="ECO:0007669"/>
    <property type="project" value="UniProtKB-KW"/>
</dbReference>
<feature type="non-terminal residue" evidence="11">
    <location>
        <position position="164"/>
    </location>
</feature>
<sequence>RTIESQDICFVPDGNYGDFIEENLNIKIEPGPIVDLNNNVLGQHKGFPFYTVGQRKGLGISYKEPLYVEKIIPETNTLVVGNSKQVMGKELTASSVNFIFFDKLESEMKVKAKIRYRDKLEPALVIPISEDRVKVIFDKPKWSITPGQSVVFYEDDILIGGGII</sequence>
<evidence type="ECO:0000313" key="11">
    <source>
        <dbReference type="EMBL" id="GAI16729.1"/>
    </source>
</evidence>
<dbReference type="Pfam" id="PF20259">
    <property type="entry name" value="tRNA_Me_trans_M"/>
    <property type="match status" value="1"/>
</dbReference>
<dbReference type="GO" id="GO:0016783">
    <property type="term" value="F:sulfurtransferase activity"/>
    <property type="evidence" value="ECO:0007669"/>
    <property type="project" value="InterPro"/>
</dbReference>
<keyword evidence="1" id="KW-0963">Cytoplasm</keyword>
<dbReference type="FunFam" id="2.30.30.280:FF:000001">
    <property type="entry name" value="tRNA-specific 2-thiouridylase MnmA"/>
    <property type="match status" value="1"/>
</dbReference>
<organism evidence="11">
    <name type="scientific">marine sediment metagenome</name>
    <dbReference type="NCBI Taxonomy" id="412755"/>
    <lineage>
        <taxon>unclassified sequences</taxon>
        <taxon>metagenomes</taxon>
        <taxon>ecological metagenomes</taxon>
    </lineage>
</organism>
<keyword evidence="4" id="KW-0819">tRNA processing</keyword>
<dbReference type="Gene3D" id="2.30.30.280">
    <property type="entry name" value="Adenine nucleotide alpha hydrolases-like domains"/>
    <property type="match status" value="1"/>
</dbReference>
<keyword evidence="5" id="KW-0547">Nucleotide-binding</keyword>
<comment type="caution">
    <text evidence="11">The sequence shown here is derived from an EMBL/GenBank/DDBJ whole genome shotgun (WGS) entry which is preliminary data.</text>
</comment>
<dbReference type="InterPro" id="IPR046884">
    <property type="entry name" value="MnmA-like_central"/>
</dbReference>
<dbReference type="InterPro" id="IPR023382">
    <property type="entry name" value="MnmA-like_central_sf"/>
</dbReference>
<evidence type="ECO:0000256" key="3">
    <source>
        <dbReference type="ARBA" id="ARBA00022679"/>
    </source>
</evidence>
<dbReference type="Pfam" id="PF20258">
    <property type="entry name" value="tRNA_Me_trans_C"/>
    <property type="match status" value="1"/>
</dbReference>
<dbReference type="FunFam" id="2.40.30.10:FF:000023">
    <property type="entry name" value="tRNA-specific 2-thiouridylase MnmA"/>
    <property type="match status" value="1"/>
</dbReference>
<name>X1NDI0_9ZZZZ</name>
<feature type="domain" description="tRNA-specific 2-thiouridylase MnmA-like central" evidence="10">
    <location>
        <begin position="18"/>
        <end position="81"/>
    </location>
</feature>
<evidence type="ECO:0000256" key="5">
    <source>
        <dbReference type="ARBA" id="ARBA00022741"/>
    </source>
</evidence>
<keyword evidence="7" id="KW-0694">RNA-binding</keyword>
<evidence type="ECO:0000259" key="10">
    <source>
        <dbReference type="Pfam" id="PF20259"/>
    </source>
</evidence>
<feature type="non-terminal residue" evidence="11">
    <location>
        <position position="1"/>
    </location>
</feature>
<dbReference type="EMBL" id="BARV01005636">
    <property type="protein sequence ID" value="GAI16729.1"/>
    <property type="molecule type" value="Genomic_DNA"/>
</dbReference>
<evidence type="ECO:0008006" key="12">
    <source>
        <dbReference type="Google" id="ProtNLM"/>
    </source>
</evidence>
<evidence type="ECO:0000256" key="4">
    <source>
        <dbReference type="ARBA" id="ARBA00022694"/>
    </source>
</evidence>
<dbReference type="PANTHER" id="PTHR11933:SF5">
    <property type="entry name" value="MITOCHONDRIAL TRNA-SPECIFIC 2-THIOURIDYLASE 1"/>
    <property type="match status" value="1"/>
</dbReference>
<evidence type="ECO:0000256" key="8">
    <source>
        <dbReference type="ARBA" id="ARBA00023157"/>
    </source>
</evidence>
<dbReference type="GO" id="GO:0002143">
    <property type="term" value="P:tRNA wobble position uridine thiolation"/>
    <property type="evidence" value="ECO:0007669"/>
    <property type="project" value="TreeGrafter"/>
</dbReference>
<dbReference type="InterPro" id="IPR046885">
    <property type="entry name" value="MnmA-like_C"/>
</dbReference>
<keyword evidence="2" id="KW-0820">tRNA-binding</keyword>
<dbReference type="AlphaFoldDB" id="X1NDI0"/>
<evidence type="ECO:0000256" key="7">
    <source>
        <dbReference type="ARBA" id="ARBA00022884"/>
    </source>
</evidence>
<accession>X1NDI0</accession>